<evidence type="ECO:0000313" key="2">
    <source>
        <dbReference type="Proteomes" id="UP001497700"/>
    </source>
</evidence>
<dbReference type="Proteomes" id="UP001497700">
    <property type="component" value="Unassembled WGS sequence"/>
</dbReference>
<keyword evidence="2" id="KW-1185">Reference proteome</keyword>
<reference evidence="1 2" key="1">
    <citation type="journal article" date="2022" name="New Phytol.">
        <title>Ecological generalism drives hyperdiversity of secondary metabolite gene clusters in xylarialean endophytes.</title>
        <authorList>
            <person name="Franco M.E.E."/>
            <person name="Wisecaver J.H."/>
            <person name="Arnold A.E."/>
            <person name="Ju Y.M."/>
            <person name="Slot J.C."/>
            <person name="Ahrendt S."/>
            <person name="Moore L.P."/>
            <person name="Eastman K.E."/>
            <person name="Scott K."/>
            <person name="Konkel Z."/>
            <person name="Mondo S.J."/>
            <person name="Kuo A."/>
            <person name="Hayes R.D."/>
            <person name="Haridas S."/>
            <person name="Andreopoulos B."/>
            <person name="Riley R."/>
            <person name="LaButti K."/>
            <person name="Pangilinan J."/>
            <person name="Lipzen A."/>
            <person name="Amirebrahimi M."/>
            <person name="Yan J."/>
            <person name="Adam C."/>
            <person name="Keymanesh K."/>
            <person name="Ng V."/>
            <person name="Louie K."/>
            <person name="Northen T."/>
            <person name="Drula E."/>
            <person name="Henrissat B."/>
            <person name="Hsieh H.M."/>
            <person name="Youens-Clark K."/>
            <person name="Lutzoni F."/>
            <person name="Miadlikowska J."/>
            <person name="Eastwood D.C."/>
            <person name="Hamelin R.C."/>
            <person name="Grigoriev I.V."/>
            <person name="U'Ren J.M."/>
        </authorList>
    </citation>
    <scope>NUCLEOTIDE SEQUENCE [LARGE SCALE GENOMIC DNA]</scope>
    <source>
        <strain evidence="1 2">CBS 119005</strain>
    </source>
</reference>
<protein>
    <submittedName>
        <fullName evidence="1">Aquaporin-like protein</fullName>
    </submittedName>
</protein>
<dbReference type="EMBL" id="MU393425">
    <property type="protein sequence ID" value="KAI4870204.1"/>
    <property type="molecule type" value="Genomic_DNA"/>
</dbReference>
<comment type="caution">
    <text evidence="1">The sequence shown here is derived from an EMBL/GenBank/DDBJ whole genome shotgun (WGS) entry which is preliminary data.</text>
</comment>
<sequence length="344" mass="35967">MPSIAQSIEERRIQLLNFLPLPVKNHVVAVASEFAGTFMFLLFALGGTNAVNQAPQQGQPLDLAANPAKLMFISLCFGMSLAVNAWVFFRISGGLFNPAVSIGMMVIGAIGYVRGVLIIIGQIAGGIAASAVLLGIQPGALTVSTSLGGGTSVVQGLFIEMFLTAQLVFTIFMLAAEKHRATFIAPIGIGLSLFIAELMGVYYTGGSLNPARSFGPNVVMASFESYHWIYWVGPIMGSLLASAFYVTIKALEYETVNPEQDHSGDAEAGRAPMAKKNTNISQADTETHPPPILHRLASAGTAGTGGTVGTATNGAGDQRITLSRGSTAAVRSYGEAPILEASQA</sequence>
<organism evidence="1 2">
    <name type="scientific">Hypoxylon rubiginosum</name>
    <dbReference type="NCBI Taxonomy" id="110542"/>
    <lineage>
        <taxon>Eukaryota</taxon>
        <taxon>Fungi</taxon>
        <taxon>Dikarya</taxon>
        <taxon>Ascomycota</taxon>
        <taxon>Pezizomycotina</taxon>
        <taxon>Sordariomycetes</taxon>
        <taxon>Xylariomycetidae</taxon>
        <taxon>Xylariales</taxon>
        <taxon>Hypoxylaceae</taxon>
        <taxon>Hypoxylon</taxon>
    </lineage>
</organism>
<gene>
    <name evidence="1" type="ORF">F4820DRAFT_455363</name>
</gene>
<accession>A0ACB9ZEN8</accession>
<evidence type="ECO:0000313" key="1">
    <source>
        <dbReference type="EMBL" id="KAI4870204.1"/>
    </source>
</evidence>
<proteinExistence type="predicted"/>
<name>A0ACB9ZEN8_9PEZI</name>